<evidence type="ECO:0000313" key="1">
    <source>
        <dbReference type="EMBL" id="KAF2605589.1"/>
    </source>
</evidence>
<name>A0A8S9LHM8_BRACR</name>
<gene>
    <name evidence="1" type="ORF">F2Q70_00024730</name>
</gene>
<organism evidence="1">
    <name type="scientific">Brassica cretica</name>
    <name type="common">Mustard</name>
    <dbReference type="NCBI Taxonomy" id="69181"/>
    <lineage>
        <taxon>Eukaryota</taxon>
        <taxon>Viridiplantae</taxon>
        <taxon>Streptophyta</taxon>
        <taxon>Embryophyta</taxon>
        <taxon>Tracheophyta</taxon>
        <taxon>Spermatophyta</taxon>
        <taxon>Magnoliopsida</taxon>
        <taxon>eudicotyledons</taxon>
        <taxon>Gunneridae</taxon>
        <taxon>Pentapetalae</taxon>
        <taxon>rosids</taxon>
        <taxon>malvids</taxon>
        <taxon>Brassicales</taxon>
        <taxon>Brassicaceae</taxon>
        <taxon>Brassiceae</taxon>
        <taxon>Brassica</taxon>
    </lineage>
</organism>
<accession>A0A8S9LHM8</accession>
<dbReference type="EMBL" id="QGKY02000094">
    <property type="protein sequence ID" value="KAF2605589.1"/>
    <property type="molecule type" value="Genomic_DNA"/>
</dbReference>
<proteinExistence type="predicted"/>
<protein>
    <submittedName>
        <fullName evidence="1">Uncharacterized protein</fullName>
    </submittedName>
</protein>
<comment type="caution">
    <text evidence="1">The sequence shown here is derived from an EMBL/GenBank/DDBJ whole genome shotgun (WGS) entry which is preliminary data.</text>
</comment>
<sequence>MMCVDHGVRLGDPILQWWSDLLSTACHVKWVAPMDNVQGREVRAPWCEGIPGCVARGSVL</sequence>
<reference evidence="1" key="1">
    <citation type="submission" date="2019-12" db="EMBL/GenBank/DDBJ databases">
        <title>Genome sequencing and annotation of Brassica cretica.</title>
        <authorList>
            <person name="Studholme D.J."/>
            <person name="Sarris P.F."/>
        </authorList>
    </citation>
    <scope>NUCLEOTIDE SEQUENCE</scope>
    <source>
        <strain evidence="1">PFS-102/07</strain>
        <tissue evidence="1">Leaf</tissue>
    </source>
</reference>
<dbReference type="AlphaFoldDB" id="A0A8S9LHM8"/>